<proteinExistence type="predicted"/>
<gene>
    <name evidence="4" type="ORF">AALO_G00186050</name>
</gene>
<evidence type="ECO:0000313" key="5">
    <source>
        <dbReference type="Proteomes" id="UP000823561"/>
    </source>
</evidence>
<dbReference type="GO" id="GO:0005634">
    <property type="term" value="C:nucleus"/>
    <property type="evidence" value="ECO:0007669"/>
    <property type="project" value="InterPro"/>
</dbReference>
<dbReference type="GO" id="GO:0003700">
    <property type="term" value="F:DNA-binding transcription factor activity"/>
    <property type="evidence" value="ECO:0007669"/>
    <property type="project" value="InterPro"/>
</dbReference>
<protein>
    <recommendedName>
        <fullName evidence="3">PEA3-type ETS-domain transcription factor N-terminal domain-containing protein</fullName>
    </recommendedName>
</protein>
<feature type="domain" description="PEA3-type ETS-domain transcription factor N-terminal" evidence="3">
    <location>
        <begin position="30"/>
        <end position="85"/>
    </location>
</feature>
<name>A0AAV6GDK9_9TELE</name>
<evidence type="ECO:0000256" key="1">
    <source>
        <dbReference type="ARBA" id="ARBA00023242"/>
    </source>
</evidence>
<evidence type="ECO:0000256" key="2">
    <source>
        <dbReference type="SAM" id="MobiDB-lite"/>
    </source>
</evidence>
<accession>A0AAV6GDK9</accession>
<dbReference type="EMBL" id="JADWDJ010000013">
    <property type="protein sequence ID" value="KAG5271951.1"/>
    <property type="molecule type" value="Genomic_DNA"/>
</dbReference>
<feature type="compositionally biased region" description="Basic and acidic residues" evidence="2">
    <location>
        <begin position="47"/>
        <end position="56"/>
    </location>
</feature>
<feature type="region of interest" description="Disordered" evidence="2">
    <location>
        <begin position="38"/>
        <end position="57"/>
    </location>
</feature>
<reference evidence="4" key="1">
    <citation type="submission" date="2020-10" db="EMBL/GenBank/DDBJ databases">
        <title>Chromosome-scale genome assembly of the Allis shad, Alosa alosa.</title>
        <authorList>
            <person name="Margot Z."/>
            <person name="Christophe K."/>
            <person name="Cabau C."/>
            <person name="Louis A."/>
            <person name="Berthelot C."/>
            <person name="Parey E."/>
            <person name="Roest Crollius H."/>
            <person name="Montfort J."/>
            <person name="Robinson-Rechavi M."/>
            <person name="Bucao C."/>
            <person name="Bouchez O."/>
            <person name="Gislard M."/>
            <person name="Lluch J."/>
            <person name="Milhes M."/>
            <person name="Lampietro C."/>
            <person name="Lopez Roques C."/>
            <person name="Donnadieu C."/>
            <person name="Braasch I."/>
            <person name="Desvignes T."/>
            <person name="Postlethwait J."/>
            <person name="Bobe J."/>
            <person name="Guiguen Y."/>
        </authorList>
    </citation>
    <scope>NUCLEOTIDE SEQUENCE</scope>
    <source>
        <strain evidence="4">M-15738</strain>
        <tissue evidence="4">Blood</tissue>
    </source>
</reference>
<sequence>MANTASDRFKGGWDNIADEEAKQLDGTKNMDGFYDQKVPLNKPHGKTSGEKPVNDRKQKHIQSNLPFGTEDLFQDLYQLPETWLCSVSFKVSPVLKMYCFRYPFCCFG</sequence>
<evidence type="ECO:0000259" key="3">
    <source>
        <dbReference type="Pfam" id="PF04621"/>
    </source>
</evidence>
<dbReference type="Pfam" id="PF04621">
    <property type="entry name" value="ETS_PEA3_N"/>
    <property type="match status" value="1"/>
</dbReference>
<organism evidence="4 5">
    <name type="scientific">Alosa alosa</name>
    <name type="common">allis shad</name>
    <dbReference type="NCBI Taxonomy" id="278164"/>
    <lineage>
        <taxon>Eukaryota</taxon>
        <taxon>Metazoa</taxon>
        <taxon>Chordata</taxon>
        <taxon>Craniata</taxon>
        <taxon>Vertebrata</taxon>
        <taxon>Euteleostomi</taxon>
        <taxon>Actinopterygii</taxon>
        <taxon>Neopterygii</taxon>
        <taxon>Teleostei</taxon>
        <taxon>Clupei</taxon>
        <taxon>Clupeiformes</taxon>
        <taxon>Clupeoidei</taxon>
        <taxon>Clupeidae</taxon>
        <taxon>Alosa</taxon>
    </lineage>
</organism>
<keyword evidence="1" id="KW-0539">Nucleus</keyword>
<dbReference type="Proteomes" id="UP000823561">
    <property type="component" value="Chromosome 13"/>
</dbReference>
<keyword evidence="5" id="KW-1185">Reference proteome</keyword>
<dbReference type="AlphaFoldDB" id="A0AAV6GDK9"/>
<comment type="caution">
    <text evidence="4">The sequence shown here is derived from an EMBL/GenBank/DDBJ whole genome shotgun (WGS) entry which is preliminary data.</text>
</comment>
<evidence type="ECO:0000313" key="4">
    <source>
        <dbReference type="EMBL" id="KAG5271951.1"/>
    </source>
</evidence>
<dbReference type="InterPro" id="IPR006715">
    <property type="entry name" value="ETS_PEA3_N"/>
</dbReference>